<accession>A0A0R1N8Y2</accession>
<feature type="compositionally biased region" description="Polar residues" evidence="1">
    <location>
        <begin position="1228"/>
        <end position="1242"/>
    </location>
</feature>
<feature type="region of interest" description="Disordered" evidence="1">
    <location>
        <begin position="656"/>
        <end position="698"/>
    </location>
</feature>
<dbReference type="RefSeq" id="WP_157053696.1">
    <property type="nucleotide sequence ID" value="NZ_AZEC01000004.1"/>
</dbReference>
<name>A0A0R1N8Y2_9LACO</name>
<organism evidence="2 3">
    <name type="scientific">Schleiferilactobacillus perolens DSM 12744</name>
    <dbReference type="NCBI Taxonomy" id="1423792"/>
    <lineage>
        <taxon>Bacteria</taxon>
        <taxon>Bacillati</taxon>
        <taxon>Bacillota</taxon>
        <taxon>Bacilli</taxon>
        <taxon>Lactobacillales</taxon>
        <taxon>Lactobacillaceae</taxon>
        <taxon>Schleiferilactobacillus</taxon>
    </lineage>
</organism>
<dbReference type="EMBL" id="AZEC01000004">
    <property type="protein sequence ID" value="KRL13371.1"/>
    <property type="molecule type" value="Genomic_DNA"/>
</dbReference>
<sequence>MRKRLLGLFGAALFWGTILIGVFGMTTSDSQAATLGDPLQNQNMKGTGGTGTGSASLDGTTPWSMYEIPGLNRNHTSSEGSFVQWGYKGWPNASTGTPLAYAWDSSKSDAANATANYNAWTKGQTESPIAIQFQNKVANHGSAYFALNYVDKDYLVDFGNGDDASDVAKAWATQSTTPTQKAEVFNPMGVNSKMNSSMQLDTANGQSFSGGYVQATGNVPIKAAIAAQSPTTVDAQMAGNWAVMVRVRVAAGMAAKSLAASIDWARSYYFLSVDSVSFLGITGASVNINFPLQFDHHVYLDPNNSQQFFLKVKGIPYNVVNKDGFDFANTYGRQLQLQNGNADYQDYLNNRSLKSLQTGATKAAYYLDFLSGYNSNTGGNNANSHSETAGMLLGGDGAHNYGSETNPNWQPRFSPQYGDKLSTTNTVWDPLGGIVGNNSDVTGNWLQPGRSPVYNTGATGRMISMLNAATTNQPAWRSLISGFFGLGRLILQSVVSYFTSQAFTGNAHINFAFDMSKYSAGTSKEEQAITKGRLPAAPNADGTFNIHDGSTADPIQIKMYDSSDLVDPYSTLKGLDRSNTDEDGALRKALHVVPQDKDAGQNGQSKSSGETPADYAVINAANETDLDSKGTNYPVYTNFTSWTGAIVPYDRMHWTDDSGSDNQETQFTDTMHSDGKLGNDIDHRTASPDAGNDGILVNDGQGTKFKVQTREKYLTETNGYGGNENLPQLTGSTLNKAGLIWPDRYANVYQYYDYSSNTVNTRTVDVEPVKYDKQDAEVSVKSASNLSGKQITGNLNGQTWAYTGTLDGYPLADASINLSQTFNPVMLLKTSALILLYRSQVSGTNHYKRQLGYWRDTLASAAGGDTMQLKFIPNIGSTNDQTTNVNNLAASTTSQPILGDWSASNPLAQPGTTIPTSDGITASYQLPLKTMDSANFFQGSGTLTRNGPISAVNGYSVAAGVDNTASDSYDLFLVNGDDTKQYYEAKKEFYPVTSGSGNSDVHILKDGDTNTNVPVKVTVTRKSDASSEDDSSMIIRIPNVQTSTSDVGATISKPEVTDSNGQSATVTATGDTGWLAQDFTSYKVQFSDTPTSFTYTYNYQIKNQDNIPVHMPYADLIMRDDPTTARVLAVSNGVQFAKQKNVNILHVPSMDFGSHNVPGAAAGSYSVTDPADAYFQVQDNADSLAAQTSWSLTGRLGAFQNGDNKTYTDFQIDLGQPMLDAAGKQKETNTSQPGANENSTDYTNEEKNYLNHTPGTMVGNPTSTANVNLYTLNRLLEPQVDASNLIRYYPYATLLTPADMNPTITKGTYTSSITYTVNDDGSL</sequence>
<comment type="caution">
    <text evidence="2">The sequence shown here is derived from an EMBL/GenBank/DDBJ whole genome shotgun (WGS) entry which is preliminary data.</text>
</comment>
<evidence type="ECO:0000256" key="1">
    <source>
        <dbReference type="SAM" id="MobiDB-lite"/>
    </source>
</evidence>
<reference evidence="2 3" key="1">
    <citation type="journal article" date="2015" name="Genome Announc.">
        <title>Expanding the biotechnology potential of lactobacilli through comparative genomics of 213 strains and associated genera.</title>
        <authorList>
            <person name="Sun Z."/>
            <person name="Harris H.M."/>
            <person name="McCann A."/>
            <person name="Guo C."/>
            <person name="Argimon S."/>
            <person name="Zhang W."/>
            <person name="Yang X."/>
            <person name="Jeffery I.B."/>
            <person name="Cooney J.C."/>
            <person name="Kagawa T.F."/>
            <person name="Liu W."/>
            <person name="Song Y."/>
            <person name="Salvetti E."/>
            <person name="Wrobel A."/>
            <person name="Rasinkangas P."/>
            <person name="Parkhill J."/>
            <person name="Rea M.C."/>
            <person name="O'Sullivan O."/>
            <person name="Ritari J."/>
            <person name="Douillard F.P."/>
            <person name="Paul Ross R."/>
            <person name="Yang R."/>
            <person name="Briner A.E."/>
            <person name="Felis G.E."/>
            <person name="de Vos W.M."/>
            <person name="Barrangou R."/>
            <person name="Klaenhammer T.R."/>
            <person name="Caufield P.W."/>
            <person name="Cui Y."/>
            <person name="Zhang H."/>
            <person name="O'Toole P.W."/>
        </authorList>
    </citation>
    <scope>NUCLEOTIDE SEQUENCE [LARGE SCALE GENOMIC DNA]</scope>
    <source>
        <strain evidence="2 3">DSM 12744</strain>
    </source>
</reference>
<feature type="compositionally biased region" description="Polar residues" evidence="1">
    <location>
        <begin position="660"/>
        <end position="670"/>
    </location>
</feature>
<protein>
    <submittedName>
        <fullName evidence="2">Uncharacterized protein</fullName>
    </submittedName>
</protein>
<evidence type="ECO:0000313" key="2">
    <source>
        <dbReference type="EMBL" id="KRL13371.1"/>
    </source>
</evidence>
<proteinExistence type="predicted"/>
<dbReference type="OrthoDB" id="2282798at2"/>
<dbReference type="STRING" id="1423792.FD09_GL002202"/>
<gene>
    <name evidence="2" type="ORF">FD09_GL002202</name>
</gene>
<dbReference type="PATRIC" id="fig|1423792.3.peg.2242"/>
<feature type="region of interest" description="Disordered" evidence="1">
    <location>
        <begin position="1223"/>
        <end position="1243"/>
    </location>
</feature>
<feature type="compositionally biased region" description="Basic and acidic residues" evidence="1">
    <location>
        <begin position="671"/>
        <end position="686"/>
    </location>
</feature>
<dbReference type="Proteomes" id="UP000051330">
    <property type="component" value="Unassembled WGS sequence"/>
</dbReference>
<feature type="compositionally biased region" description="Polar residues" evidence="1">
    <location>
        <begin position="601"/>
        <end position="610"/>
    </location>
</feature>
<feature type="region of interest" description="Disordered" evidence="1">
    <location>
        <begin position="34"/>
        <end position="56"/>
    </location>
</feature>
<keyword evidence="3" id="KW-1185">Reference proteome</keyword>
<feature type="region of interest" description="Disordered" evidence="1">
    <location>
        <begin position="591"/>
        <end position="611"/>
    </location>
</feature>
<feature type="compositionally biased region" description="Polar residues" evidence="1">
    <location>
        <begin position="34"/>
        <end position="45"/>
    </location>
</feature>
<evidence type="ECO:0000313" key="3">
    <source>
        <dbReference type="Proteomes" id="UP000051330"/>
    </source>
</evidence>